<protein>
    <submittedName>
        <fullName evidence="4">Uncharacterized protein</fullName>
    </submittedName>
</protein>
<dbReference type="OrthoDB" id="5239715at2759"/>
<organism evidence="4 5">
    <name type="scientific">Candidula unifasciata</name>
    <dbReference type="NCBI Taxonomy" id="100452"/>
    <lineage>
        <taxon>Eukaryota</taxon>
        <taxon>Metazoa</taxon>
        <taxon>Spiralia</taxon>
        <taxon>Lophotrochozoa</taxon>
        <taxon>Mollusca</taxon>
        <taxon>Gastropoda</taxon>
        <taxon>Heterobranchia</taxon>
        <taxon>Euthyneura</taxon>
        <taxon>Panpulmonata</taxon>
        <taxon>Eupulmonata</taxon>
        <taxon>Stylommatophora</taxon>
        <taxon>Helicina</taxon>
        <taxon>Helicoidea</taxon>
        <taxon>Geomitridae</taxon>
        <taxon>Candidula</taxon>
    </lineage>
</organism>
<accession>A0A8S3YLR0</accession>
<evidence type="ECO:0000256" key="1">
    <source>
        <dbReference type="ARBA" id="ARBA00008846"/>
    </source>
</evidence>
<dbReference type="GO" id="GO:0005886">
    <property type="term" value="C:plasma membrane"/>
    <property type="evidence" value="ECO:0007669"/>
    <property type="project" value="TreeGrafter"/>
</dbReference>
<dbReference type="Pfam" id="PF00071">
    <property type="entry name" value="Ras"/>
    <property type="match status" value="1"/>
</dbReference>
<evidence type="ECO:0000313" key="5">
    <source>
        <dbReference type="Proteomes" id="UP000678393"/>
    </source>
</evidence>
<comment type="caution">
    <text evidence="4">The sequence shown here is derived from an EMBL/GenBank/DDBJ whole genome shotgun (WGS) entry which is preliminary data.</text>
</comment>
<dbReference type="AlphaFoldDB" id="A0A8S3YLR0"/>
<dbReference type="PRINTS" id="PR00449">
    <property type="entry name" value="RASTRNSFRMNG"/>
</dbReference>
<feature type="compositionally biased region" description="Basic and acidic residues" evidence="3">
    <location>
        <begin position="71"/>
        <end position="80"/>
    </location>
</feature>
<evidence type="ECO:0000256" key="3">
    <source>
        <dbReference type="SAM" id="MobiDB-lite"/>
    </source>
</evidence>
<evidence type="ECO:0000256" key="2">
    <source>
        <dbReference type="ARBA" id="ARBA00022553"/>
    </source>
</evidence>
<dbReference type="Gene3D" id="3.40.50.300">
    <property type="entry name" value="P-loop containing nucleotide triphosphate hydrolases"/>
    <property type="match status" value="1"/>
</dbReference>
<feature type="region of interest" description="Disordered" evidence="3">
    <location>
        <begin position="123"/>
        <end position="147"/>
    </location>
</feature>
<dbReference type="EMBL" id="CAJHNH020000245">
    <property type="protein sequence ID" value="CAG5116372.1"/>
    <property type="molecule type" value="Genomic_DNA"/>
</dbReference>
<proteinExistence type="inferred from homology"/>
<feature type="compositionally biased region" description="Polar residues" evidence="3">
    <location>
        <begin position="9"/>
        <end position="55"/>
    </location>
</feature>
<dbReference type="GO" id="GO:0005246">
    <property type="term" value="F:calcium channel regulator activity"/>
    <property type="evidence" value="ECO:0007669"/>
    <property type="project" value="TreeGrafter"/>
</dbReference>
<comment type="similarity">
    <text evidence="1">Belongs to the small GTPase superfamily. RGK family.</text>
</comment>
<dbReference type="InterPro" id="IPR001806">
    <property type="entry name" value="Small_GTPase"/>
</dbReference>
<dbReference type="PANTHER" id="PTHR45775">
    <property type="entry name" value="RAD, GEM/KIR FAMILY MEMBER 2, ISOFORM C"/>
    <property type="match status" value="1"/>
</dbReference>
<feature type="non-terminal residue" evidence="4">
    <location>
        <position position="343"/>
    </location>
</feature>
<feature type="compositionally biased region" description="Polar residues" evidence="3">
    <location>
        <begin position="123"/>
        <end position="141"/>
    </location>
</feature>
<dbReference type="InterPro" id="IPR051641">
    <property type="entry name" value="RGK_GTP-binding_reg"/>
</dbReference>
<dbReference type="GO" id="GO:0003924">
    <property type="term" value="F:GTPase activity"/>
    <property type="evidence" value="ECO:0007669"/>
    <property type="project" value="InterPro"/>
</dbReference>
<feature type="region of interest" description="Disordered" evidence="3">
    <location>
        <begin position="1"/>
        <end position="88"/>
    </location>
</feature>
<dbReference type="PROSITE" id="PS51421">
    <property type="entry name" value="RAS"/>
    <property type="match status" value="1"/>
</dbReference>
<gene>
    <name evidence="4" type="ORF">CUNI_LOCUS1930</name>
</gene>
<dbReference type="PANTHER" id="PTHR45775:SF6">
    <property type="entry name" value="RAD, GEM_KIR FAMILY MEMBER 2, ISOFORM C"/>
    <property type="match status" value="1"/>
</dbReference>
<evidence type="ECO:0000313" key="4">
    <source>
        <dbReference type="EMBL" id="CAG5116372.1"/>
    </source>
</evidence>
<keyword evidence="5" id="KW-1185">Reference proteome</keyword>
<dbReference type="GO" id="GO:0005525">
    <property type="term" value="F:GTP binding"/>
    <property type="evidence" value="ECO:0007669"/>
    <property type="project" value="InterPro"/>
</dbReference>
<keyword evidence="2" id="KW-0597">Phosphoprotein</keyword>
<sequence length="343" mass="38158">MTLDVDRPSPTSGTKVSRSSRNPQQSVARRSRMNSNESKSSTGSMKSHNSRSLTQVAHLHPGSAPASRTGSFRDRPRSGEPPRCSPSRLFSIFNSIEGKTNNQNMHSYECSINNIERINDTASLGPRQNSMPSVTETSLRVPSSDDVKDNRMRRVRSFKTTPKGIVVNRGDSFKKKNTHTAVSTGSAITDSRPRKAYVRQHQSSMNNEDFDSEPPIIPTYYRVIMMGAAGCGKTSMTQQFMTSDYVGDNDDHNETHEHTVAVLLDGEESTIQFIDPPSRNVILEGLEQLLDAYVVVFAINDHASFECAKDLVRYLRVDHGTDRVIVLVANKIDLVRKRKVGAE</sequence>
<dbReference type="InterPro" id="IPR027417">
    <property type="entry name" value="P-loop_NTPase"/>
</dbReference>
<dbReference type="Proteomes" id="UP000678393">
    <property type="component" value="Unassembled WGS sequence"/>
</dbReference>
<reference evidence="4" key="1">
    <citation type="submission" date="2021-04" db="EMBL/GenBank/DDBJ databases">
        <authorList>
            <consortium name="Molecular Ecology Group"/>
        </authorList>
    </citation>
    <scope>NUCLEOTIDE SEQUENCE</scope>
</reference>
<name>A0A8S3YLR0_9EUPU</name>
<dbReference type="SUPFAM" id="SSF52540">
    <property type="entry name" value="P-loop containing nucleoside triphosphate hydrolases"/>
    <property type="match status" value="1"/>
</dbReference>
<dbReference type="SMART" id="SM00173">
    <property type="entry name" value="RAS"/>
    <property type="match status" value="1"/>
</dbReference>